<dbReference type="GO" id="GO:0043165">
    <property type="term" value="P:Gram-negative-bacterium-type cell outer membrane assembly"/>
    <property type="evidence" value="ECO:0007669"/>
    <property type="project" value="UniProtKB-UniRule"/>
</dbReference>
<dbReference type="AlphaFoldDB" id="A0A1G6HFL0"/>
<evidence type="ECO:0000313" key="8">
    <source>
        <dbReference type="Proteomes" id="UP000242317"/>
    </source>
</evidence>
<keyword evidence="4 6" id="KW-0998">Cell outer membrane</keyword>
<dbReference type="InterPro" id="IPR007485">
    <property type="entry name" value="LPS_assembly_LptE"/>
</dbReference>
<evidence type="ECO:0000256" key="3">
    <source>
        <dbReference type="ARBA" id="ARBA00023139"/>
    </source>
</evidence>
<evidence type="ECO:0000256" key="4">
    <source>
        <dbReference type="ARBA" id="ARBA00023237"/>
    </source>
</evidence>
<accession>A0A1G6HFL0</accession>
<dbReference type="PANTHER" id="PTHR38098">
    <property type="entry name" value="LPS-ASSEMBLY LIPOPROTEIN LPTE"/>
    <property type="match status" value="1"/>
</dbReference>
<evidence type="ECO:0000256" key="5">
    <source>
        <dbReference type="ARBA" id="ARBA00023288"/>
    </source>
</evidence>
<proteinExistence type="inferred from homology"/>
<dbReference type="Proteomes" id="UP000242317">
    <property type="component" value="Unassembled WGS sequence"/>
</dbReference>
<keyword evidence="5 6" id="KW-0449">Lipoprotein</keyword>
<dbReference type="GO" id="GO:0001530">
    <property type="term" value="F:lipopolysaccharide binding"/>
    <property type="evidence" value="ECO:0007669"/>
    <property type="project" value="TreeGrafter"/>
</dbReference>
<dbReference type="EMBL" id="FMYK01000002">
    <property type="protein sequence ID" value="SDB92898.1"/>
    <property type="molecule type" value="Genomic_DNA"/>
</dbReference>
<comment type="subunit">
    <text evidence="6">Component of the lipopolysaccharide transport and assembly complex. Interacts with LptD.</text>
</comment>
<keyword evidence="3 6" id="KW-0564">Palmitate</keyword>
<sequence>MRFPHRFATIVLTLGLSAGFVGCGFHMRGTELKALPEQYQSIALDLPEDAQDLKKPLQSYLSTLGAQIDQPQAKTKLHITEYDLRRRQLRGKLTEVQVYMTATFQVENMQGDPLTAPRAVMTQRNYQYDTATVNTDRQEEQFFIKVMQQDIAQQIIRQLHTNRLPAPNLDQAPE</sequence>
<protein>
    <recommendedName>
        <fullName evidence="6">LPS-assembly lipoprotein LptE</fullName>
    </recommendedName>
</protein>
<name>A0A1G6HFL0_9GAMM</name>
<evidence type="ECO:0000313" key="7">
    <source>
        <dbReference type="EMBL" id="SDB92898.1"/>
    </source>
</evidence>
<evidence type="ECO:0000256" key="1">
    <source>
        <dbReference type="ARBA" id="ARBA00022729"/>
    </source>
</evidence>
<dbReference type="Pfam" id="PF04390">
    <property type="entry name" value="LptE"/>
    <property type="match status" value="1"/>
</dbReference>
<keyword evidence="8" id="KW-1185">Reference proteome</keyword>
<gene>
    <name evidence="6" type="primary">lptE</name>
    <name evidence="7" type="ORF">SAMN05421749_102173</name>
</gene>
<keyword evidence="2 6" id="KW-0472">Membrane</keyword>
<dbReference type="HAMAP" id="MF_01186">
    <property type="entry name" value="LPS_assembly_LptE"/>
    <property type="match status" value="1"/>
</dbReference>
<reference evidence="8" key="1">
    <citation type="submission" date="2016-09" db="EMBL/GenBank/DDBJ databases">
        <authorList>
            <person name="Varghese N."/>
            <person name="Submissions S."/>
        </authorList>
    </citation>
    <scope>NUCLEOTIDE SEQUENCE [LARGE SCALE GENOMIC DNA]</scope>
    <source>
        <strain evidence="8">ANC 3699</strain>
    </source>
</reference>
<dbReference type="PROSITE" id="PS51257">
    <property type="entry name" value="PROKAR_LIPOPROTEIN"/>
    <property type="match status" value="1"/>
</dbReference>
<evidence type="ECO:0000256" key="2">
    <source>
        <dbReference type="ARBA" id="ARBA00023136"/>
    </source>
</evidence>
<dbReference type="OrthoDB" id="7349153at2"/>
<dbReference type="RefSeq" id="WP_092616537.1">
    <property type="nucleotide sequence ID" value="NZ_FMYK01000002.1"/>
</dbReference>
<organism evidence="7 8">
    <name type="scientific">Acinetobacter marinus</name>
    <dbReference type="NCBI Taxonomy" id="281375"/>
    <lineage>
        <taxon>Bacteria</taxon>
        <taxon>Pseudomonadati</taxon>
        <taxon>Pseudomonadota</taxon>
        <taxon>Gammaproteobacteria</taxon>
        <taxon>Moraxellales</taxon>
        <taxon>Moraxellaceae</taxon>
        <taxon>Acinetobacter</taxon>
    </lineage>
</organism>
<dbReference type="Gene3D" id="3.30.160.150">
    <property type="entry name" value="Lipoprotein like domain"/>
    <property type="match status" value="1"/>
</dbReference>
<keyword evidence="1 6" id="KW-0732">Signal</keyword>
<dbReference type="PANTHER" id="PTHR38098:SF1">
    <property type="entry name" value="LPS-ASSEMBLY LIPOPROTEIN LPTE"/>
    <property type="match status" value="1"/>
</dbReference>
<comment type="subcellular location">
    <subcellularLocation>
        <location evidence="6">Cell outer membrane</location>
        <topology evidence="6">Lipid-anchor</topology>
    </subcellularLocation>
</comment>
<evidence type="ECO:0000256" key="6">
    <source>
        <dbReference type="HAMAP-Rule" id="MF_01186"/>
    </source>
</evidence>
<dbReference type="GO" id="GO:0015920">
    <property type="term" value="P:lipopolysaccharide transport"/>
    <property type="evidence" value="ECO:0007669"/>
    <property type="project" value="TreeGrafter"/>
</dbReference>
<comment type="function">
    <text evidence="6">Together with LptD, is involved in the assembly of lipopolysaccharide (LPS) at the surface of the outer membrane. Required for the proper assembly of LptD. Binds LPS and may serve as the LPS recognition site at the outer membrane.</text>
</comment>
<dbReference type="GO" id="GO:0009279">
    <property type="term" value="C:cell outer membrane"/>
    <property type="evidence" value="ECO:0007669"/>
    <property type="project" value="UniProtKB-SubCell"/>
</dbReference>
<comment type="similarity">
    <text evidence="6">Belongs to the LptE lipoprotein family.</text>
</comment>
<dbReference type="GO" id="GO:1990351">
    <property type="term" value="C:transporter complex"/>
    <property type="evidence" value="ECO:0007669"/>
    <property type="project" value="TreeGrafter"/>
</dbReference>